<dbReference type="InterPro" id="IPR036188">
    <property type="entry name" value="FAD/NAD-bd_sf"/>
</dbReference>
<evidence type="ECO:0000256" key="3">
    <source>
        <dbReference type="ARBA" id="ARBA00004524"/>
    </source>
</evidence>
<evidence type="ECO:0000256" key="19">
    <source>
        <dbReference type="ARBA" id="ARBA00023098"/>
    </source>
</evidence>
<keyword evidence="11 44" id="KW-0812">Transmembrane</keyword>
<keyword evidence="10" id="KW-0285">Flavoprotein</keyword>
<dbReference type="GO" id="GO:0006629">
    <property type="term" value="P:lipid metabolic process"/>
    <property type="evidence" value="ECO:0007669"/>
    <property type="project" value="UniProtKB-KW"/>
</dbReference>
<comment type="catalytic activity">
    <reaction evidence="42">
        <text>N,N-dimethylaniline + NADPH + O2 + H(+) = N,N-dimethylaniline N-oxide + NADP(+) + H2O</text>
        <dbReference type="Rhea" id="RHEA:24468"/>
        <dbReference type="ChEBI" id="CHEBI:15377"/>
        <dbReference type="ChEBI" id="CHEBI:15378"/>
        <dbReference type="ChEBI" id="CHEBI:15379"/>
        <dbReference type="ChEBI" id="CHEBI:16269"/>
        <dbReference type="ChEBI" id="CHEBI:17735"/>
        <dbReference type="ChEBI" id="CHEBI:57783"/>
        <dbReference type="ChEBI" id="CHEBI:58349"/>
        <dbReference type="EC" id="1.14.13.8"/>
    </reaction>
    <physiologicalReaction direction="left-to-right" evidence="42">
        <dbReference type="Rhea" id="RHEA:24469"/>
    </physiologicalReaction>
</comment>
<evidence type="ECO:0000256" key="33">
    <source>
        <dbReference type="ARBA" id="ARBA00047574"/>
    </source>
</evidence>
<evidence type="ECO:0000256" key="34">
    <source>
        <dbReference type="ARBA" id="ARBA00047855"/>
    </source>
</evidence>
<evidence type="ECO:0000256" key="44">
    <source>
        <dbReference type="SAM" id="Phobius"/>
    </source>
</evidence>
<comment type="catalytic activity">
    <reaction evidence="34">
        <text>sulcatone + NADPH + O2 + H(+) = 4-methylpent-3-en-1-yl acetate + NADP(+) + H2O</text>
        <dbReference type="Rhea" id="RHEA:54864"/>
        <dbReference type="ChEBI" id="CHEBI:15377"/>
        <dbReference type="ChEBI" id="CHEBI:15378"/>
        <dbReference type="ChEBI" id="CHEBI:15379"/>
        <dbReference type="ChEBI" id="CHEBI:16310"/>
        <dbReference type="ChEBI" id="CHEBI:57783"/>
        <dbReference type="ChEBI" id="CHEBI:58349"/>
        <dbReference type="ChEBI" id="CHEBI:138373"/>
    </reaction>
    <physiologicalReaction direction="left-to-right" evidence="34">
        <dbReference type="Rhea" id="RHEA:54865"/>
    </physiologicalReaction>
</comment>
<comment type="cofactor">
    <cofactor evidence="1">
        <name>FAD</name>
        <dbReference type="ChEBI" id="CHEBI:57692"/>
    </cofactor>
</comment>
<comment type="catalytic activity">
    <reaction evidence="36">
        <text>hexan-3-one + NADPH + O2 + H(+) = ethyl butanoate + NADP(+) + H2O</text>
        <dbReference type="Rhea" id="RHEA:54844"/>
        <dbReference type="ChEBI" id="CHEBI:15377"/>
        <dbReference type="ChEBI" id="CHEBI:15378"/>
        <dbReference type="ChEBI" id="CHEBI:15379"/>
        <dbReference type="ChEBI" id="CHEBI:57783"/>
        <dbReference type="ChEBI" id="CHEBI:58349"/>
        <dbReference type="ChEBI" id="CHEBI:88764"/>
        <dbReference type="ChEBI" id="CHEBI:89891"/>
    </reaction>
    <physiologicalReaction direction="left-to-right" evidence="36">
        <dbReference type="Rhea" id="RHEA:54845"/>
    </physiologicalReaction>
</comment>
<evidence type="ECO:0000256" key="17">
    <source>
        <dbReference type="ARBA" id="ARBA00023002"/>
    </source>
</evidence>
<dbReference type="FunFam" id="3.50.50.60:FF:000159">
    <property type="entry name" value="Dimethylaniline monooxygenase [N-oxide-forming]"/>
    <property type="match status" value="2"/>
</dbReference>
<evidence type="ECO:0000313" key="45">
    <source>
        <dbReference type="EMBL" id="PAV83918.1"/>
    </source>
</evidence>
<evidence type="ECO:0000256" key="16">
    <source>
        <dbReference type="ARBA" id="ARBA00022989"/>
    </source>
</evidence>
<evidence type="ECO:0000256" key="18">
    <source>
        <dbReference type="ARBA" id="ARBA00023033"/>
    </source>
</evidence>
<evidence type="ECO:0000256" key="35">
    <source>
        <dbReference type="ARBA" id="ARBA00047864"/>
    </source>
</evidence>
<comment type="subcellular location">
    <subcellularLocation>
        <location evidence="2">Endoplasmic reticulum membrane</location>
        <topology evidence="2">Single-pass membrane protein</topology>
    </subcellularLocation>
    <subcellularLocation>
        <location evidence="3">Microsome membrane</location>
    </subcellularLocation>
</comment>
<evidence type="ECO:0000256" key="2">
    <source>
        <dbReference type="ARBA" id="ARBA00004389"/>
    </source>
</evidence>
<dbReference type="Gene3D" id="3.50.50.60">
    <property type="entry name" value="FAD/NAD(P)-binding domain"/>
    <property type="match status" value="2"/>
</dbReference>
<evidence type="ECO:0000256" key="32">
    <source>
        <dbReference type="ARBA" id="ARBA00047426"/>
    </source>
</evidence>
<dbReference type="STRING" id="2018661.A0A2A2LCV9"/>
<keyword evidence="46" id="KW-1185">Reference proteome</keyword>
<evidence type="ECO:0000256" key="42">
    <source>
        <dbReference type="ARBA" id="ARBA00049443"/>
    </source>
</evidence>
<dbReference type="InterPro" id="IPR020946">
    <property type="entry name" value="Flavin_mOase-like"/>
</dbReference>
<dbReference type="InterPro" id="IPR002257">
    <property type="entry name" value="Flavin_mOase_5"/>
</dbReference>
<dbReference type="PRINTS" id="PR01125">
    <property type="entry name" value="FMOXYGENASE5"/>
</dbReference>
<evidence type="ECO:0000256" key="11">
    <source>
        <dbReference type="ARBA" id="ARBA00022692"/>
    </source>
</evidence>
<evidence type="ECO:0000256" key="30">
    <source>
        <dbReference type="ARBA" id="ARBA00045957"/>
    </source>
</evidence>
<comment type="catalytic activity">
    <reaction evidence="41">
        <text>heptan-4-one + NADPH + O2 + H(+) = propyl butanoate + NADP(+) + H2O</text>
        <dbReference type="Rhea" id="RHEA:54852"/>
        <dbReference type="ChEBI" id="CHEBI:15377"/>
        <dbReference type="ChEBI" id="CHEBI:15378"/>
        <dbReference type="ChEBI" id="CHEBI:15379"/>
        <dbReference type="ChEBI" id="CHEBI:57783"/>
        <dbReference type="ChEBI" id="CHEBI:58349"/>
        <dbReference type="ChEBI" id="CHEBI:89484"/>
        <dbReference type="ChEBI" id="CHEBI:89719"/>
    </reaction>
    <physiologicalReaction direction="left-to-right" evidence="41">
        <dbReference type="Rhea" id="RHEA:54853"/>
    </physiologicalReaction>
</comment>
<evidence type="ECO:0000256" key="15">
    <source>
        <dbReference type="ARBA" id="ARBA00022857"/>
    </source>
</evidence>
<evidence type="ECO:0000256" key="12">
    <source>
        <dbReference type="ARBA" id="ARBA00022824"/>
    </source>
</evidence>
<reference evidence="45 46" key="1">
    <citation type="journal article" date="2017" name="Curr. Biol.">
        <title>Genome architecture and evolution of a unichromosomal asexual nematode.</title>
        <authorList>
            <person name="Fradin H."/>
            <person name="Zegar C."/>
            <person name="Gutwein M."/>
            <person name="Lucas J."/>
            <person name="Kovtun M."/>
            <person name="Corcoran D."/>
            <person name="Baugh L.R."/>
            <person name="Kiontke K."/>
            <person name="Gunsalus K."/>
            <person name="Fitch D.H."/>
            <person name="Piano F."/>
        </authorList>
    </citation>
    <scope>NUCLEOTIDE SEQUENCE [LARGE SCALE GENOMIC DNA]</scope>
    <source>
        <strain evidence="45">PF1309</strain>
    </source>
</reference>
<keyword evidence="16 44" id="KW-1133">Transmembrane helix</keyword>
<evidence type="ECO:0000256" key="20">
    <source>
        <dbReference type="ARBA" id="ARBA00023136"/>
    </source>
</evidence>
<evidence type="ECO:0000256" key="21">
    <source>
        <dbReference type="ARBA" id="ARBA00029725"/>
    </source>
</evidence>
<evidence type="ECO:0000256" key="24">
    <source>
        <dbReference type="ARBA" id="ARBA00033301"/>
    </source>
</evidence>
<organism evidence="45 46">
    <name type="scientific">Diploscapter pachys</name>
    <dbReference type="NCBI Taxonomy" id="2018661"/>
    <lineage>
        <taxon>Eukaryota</taxon>
        <taxon>Metazoa</taxon>
        <taxon>Ecdysozoa</taxon>
        <taxon>Nematoda</taxon>
        <taxon>Chromadorea</taxon>
        <taxon>Rhabditida</taxon>
        <taxon>Rhabditina</taxon>
        <taxon>Rhabditomorpha</taxon>
        <taxon>Rhabditoidea</taxon>
        <taxon>Rhabditidae</taxon>
        <taxon>Diploscapter</taxon>
    </lineage>
</organism>
<evidence type="ECO:0000256" key="43">
    <source>
        <dbReference type="ARBA" id="ARBA00049475"/>
    </source>
</evidence>
<comment type="function">
    <text evidence="30">Broad spectrum monooxygenase that catalyzes the oxygenation of a wide variety of nitrogen- and sulfur-containing compounds including xenobiotics. Catalyzes the S-oxygenation of hypotaurine to produce taurine, an organic osmolyte involved in cell volume regulation as well as a variety of cytoprotective and developmental processes. In vitro, catalyzes the N-oxygenation of trimethylamine (TMA) to produce trimethylamine N-oxide (TMAO) and could therefore participate to the detoxification of this compound that is generated by the action of gut microbiota from dietary precursors such as choline, choline containing compounds, betaine or L-carnitine.</text>
</comment>
<evidence type="ECO:0000256" key="1">
    <source>
        <dbReference type="ARBA" id="ARBA00001974"/>
    </source>
</evidence>
<dbReference type="GO" id="GO:0050661">
    <property type="term" value="F:NADP binding"/>
    <property type="evidence" value="ECO:0007669"/>
    <property type="project" value="InterPro"/>
</dbReference>
<dbReference type="Proteomes" id="UP000218231">
    <property type="component" value="Unassembled WGS sequence"/>
</dbReference>
<dbReference type="Pfam" id="PF00743">
    <property type="entry name" value="FMO-like"/>
    <property type="match status" value="2"/>
</dbReference>
<gene>
    <name evidence="45" type="ORF">WR25_05283</name>
</gene>
<evidence type="ECO:0000256" key="10">
    <source>
        <dbReference type="ARBA" id="ARBA00022630"/>
    </source>
</evidence>
<evidence type="ECO:0000256" key="37">
    <source>
        <dbReference type="ARBA" id="ARBA00048041"/>
    </source>
</evidence>
<evidence type="ECO:0000256" key="25">
    <source>
        <dbReference type="ARBA" id="ARBA00034528"/>
    </source>
</evidence>
<comment type="catalytic activity">
    <reaction evidence="31">
        <text>hypotaurine + NADH + O2 + H(+) = taurine + NAD(+) + H2O</text>
        <dbReference type="Rhea" id="RHEA:74111"/>
        <dbReference type="ChEBI" id="CHEBI:15377"/>
        <dbReference type="ChEBI" id="CHEBI:15378"/>
        <dbReference type="ChEBI" id="CHEBI:15379"/>
        <dbReference type="ChEBI" id="CHEBI:57540"/>
        <dbReference type="ChEBI" id="CHEBI:57853"/>
        <dbReference type="ChEBI" id="CHEBI:57945"/>
        <dbReference type="ChEBI" id="CHEBI:507393"/>
        <dbReference type="EC" id="1.14.13.8"/>
    </reaction>
    <physiologicalReaction direction="left-to-right" evidence="31">
        <dbReference type="Rhea" id="RHEA:74112"/>
    </physiologicalReaction>
</comment>
<comment type="function">
    <text evidence="29">Acts as a Baeyer-Villiger monooxygenase on a broad range of substrates. Catalyzes the insertion of an oxygen atom into a carbon-carbon bond adjacent to a carbonyl, which converts ketones to esters. Active on diverse carbonyl compounds, whereas soft nucleophiles are mostly non- or poorly reactive. In contrast with other forms of FMO it is non- or poorly active on 'classical' substrates such as drugs, pesticides, and dietary components containing soft nucleophilic heteroatoms. Able to oxidize drug molecules bearing a carbonyl group on an aliphatic chain, such as nabumetone and pentoxifylline. Also, in the absence of substrates, shows slow but yet significant NADPH oxidase activity. Acts as a positive modulator of cholesterol biosynthesis as well as glucose homeostasis, promoting metabolic aging via pleiotropic effects.</text>
</comment>
<evidence type="ECO:0000256" key="41">
    <source>
        <dbReference type="ARBA" id="ARBA00048990"/>
    </source>
</evidence>
<evidence type="ECO:0000256" key="5">
    <source>
        <dbReference type="ARBA" id="ARBA00012698"/>
    </source>
</evidence>
<evidence type="ECO:0000256" key="38">
    <source>
        <dbReference type="ARBA" id="ARBA00048088"/>
    </source>
</evidence>
<comment type="catalytic activity">
    <reaction evidence="37">
        <text>hypotaurine + NADPH + O2 + H(+) = taurine + NADP(+) + H2O</text>
        <dbReference type="Rhea" id="RHEA:69819"/>
        <dbReference type="ChEBI" id="CHEBI:15377"/>
        <dbReference type="ChEBI" id="CHEBI:15378"/>
        <dbReference type="ChEBI" id="CHEBI:15379"/>
        <dbReference type="ChEBI" id="CHEBI:57783"/>
        <dbReference type="ChEBI" id="CHEBI:57853"/>
        <dbReference type="ChEBI" id="CHEBI:58349"/>
        <dbReference type="ChEBI" id="CHEBI:507393"/>
        <dbReference type="EC" id="1.14.13.8"/>
    </reaction>
    <physiologicalReaction direction="left-to-right" evidence="37">
        <dbReference type="Rhea" id="RHEA:69820"/>
    </physiologicalReaction>
</comment>
<dbReference type="PANTHER" id="PTHR23023">
    <property type="entry name" value="DIMETHYLANILINE MONOOXYGENASE"/>
    <property type="match status" value="1"/>
</dbReference>
<keyword evidence="20 44" id="KW-0472">Membrane</keyword>
<dbReference type="InterPro" id="IPR000960">
    <property type="entry name" value="Flavin_mOase"/>
</dbReference>
<dbReference type="AlphaFoldDB" id="A0A2A2LCV9"/>
<accession>A0A2A2LCV9</accession>
<dbReference type="EC" id="1.14.13.8" evidence="6"/>
<keyword evidence="15" id="KW-0521">NADP</keyword>
<evidence type="ECO:0000256" key="26">
    <source>
        <dbReference type="ARBA" id="ARBA00034536"/>
    </source>
</evidence>
<dbReference type="GO" id="GO:0004499">
    <property type="term" value="F:N,N-dimethylaniline monooxygenase activity"/>
    <property type="evidence" value="ECO:0007669"/>
    <property type="project" value="InterPro"/>
</dbReference>
<comment type="catalytic activity">
    <reaction evidence="32">
        <text>hexan-3-one + NADPH + O2 + H(+) = propyl propanoate + NADP(+) + H2O</text>
        <dbReference type="Rhea" id="RHEA:54848"/>
        <dbReference type="ChEBI" id="CHEBI:15377"/>
        <dbReference type="ChEBI" id="CHEBI:15378"/>
        <dbReference type="ChEBI" id="CHEBI:15379"/>
        <dbReference type="ChEBI" id="CHEBI:57783"/>
        <dbReference type="ChEBI" id="CHEBI:58349"/>
        <dbReference type="ChEBI" id="CHEBI:89828"/>
        <dbReference type="ChEBI" id="CHEBI:89891"/>
    </reaction>
    <physiologicalReaction direction="left-to-right" evidence="32">
        <dbReference type="Rhea" id="RHEA:54849"/>
    </physiologicalReaction>
</comment>
<protein>
    <recommendedName>
        <fullName evidence="26">Flavin-containing monooxygenase 1</fullName>
        <ecNumber evidence="25">1.14.13.148</ecNumber>
        <ecNumber evidence="6">1.14.13.8</ecNumber>
        <ecNumber evidence="5">1.6.3.1</ecNumber>
    </recommendedName>
    <alternativeName>
        <fullName evidence="28">Dimethylaniline monooxygenase [N-oxide-forming] 1</fullName>
    </alternativeName>
    <alternativeName>
        <fullName evidence="24">Dimethylaniline monooxygenase [N-oxide-forming] 5</fullName>
    </alternativeName>
    <alternativeName>
        <fullName evidence="21">Dimethylaniline oxidase 1</fullName>
    </alternativeName>
    <alternativeName>
        <fullName evidence="22">Dimethylaniline oxidase 5</fullName>
    </alternativeName>
    <alternativeName>
        <fullName evidence="7">Flavin-containing monooxygenase 5</fullName>
    </alternativeName>
    <alternativeName>
        <fullName evidence="23">NADPH oxidase</fullName>
    </alternativeName>
    <alternativeName>
        <fullName evidence="27">Trimethylamine monooxygenase</fullName>
    </alternativeName>
</protein>
<evidence type="ECO:0000256" key="4">
    <source>
        <dbReference type="ARBA" id="ARBA00009183"/>
    </source>
</evidence>
<evidence type="ECO:0000256" key="29">
    <source>
        <dbReference type="ARBA" id="ARBA00045722"/>
    </source>
</evidence>
<comment type="catalytic activity">
    <reaction evidence="39">
        <text>octan-3-one + NADPH + O2 + H(+) = ethyl hexanoate + NADP(+) + H2O</text>
        <dbReference type="Rhea" id="RHEA:54856"/>
        <dbReference type="ChEBI" id="CHEBI:15377"/>
        <dbReference type="ChEBI" id="CHEBI:15378"/>
        <dbReference type="ChEBI" id="CHEBI:15379"/>
        <dbReference type="ChEBI" id="CHEBI:57783"/>
        <dbReference type="ChEBI" id="CHEBI:58349"/>
        <dbReference type="ChEBI" id="CHEBI:80946"/>
        <dbReference type="ChEBI" id="CHEBI:86055"/>
    </reaction>
    <physiologicalReaction direction="left-to-right" evidence="39">
        <dbReference type="Rhea" id="RHEA:54857"/>
    </physiologicalReaction>
</comment>
<dbReference type="OrthoDB" id="66881at2759"/>
<evidence type="ECO:0000313" key="46">
    <source>
        <dbReference type="Proteomes" id="UP000218231"/>
    </source>
</evidence>
<keyword evidence="12" id="KW-0256">Endoplasmic reticulum</keyword>
<feature type="non-terminal residue" evidence="45">
    <location>
        <position position="1"/>
    </location>
</feature>
<evidence type="ECO:0000256" key="31">
    <source>
        <dbReference type="ARBA" id="ARBA00047338"/>
    </source>
</evidence>
<dbReference type="EMBL" id="LIAE01006906">
    <property type="protein sequence ID" value="PAV83918.1"/>
    <property type="molecule type" value="Genomic_DNA"/>
</dbReference>
<comment type="catalytic activity">
    <reaction evidence="38">
        <text>trimethylamine + NADPH + O2 = trimethylamine N-oxide + NADP(+) + H2O</text>
        <dbReference type="Rhea" id="RHEA:31979"/>
        <dbReference type="ChEBI" id="CHEBI:15377"/>
        <dbReference type="ChEBI" id="CHEBI:15379"/>
        <dbReference type="ChEBI" id="CHEBI:15724"/>
        <dbReference type="ChEBI" id="CHEBI:57783"/>
        <dbReference type="ChEBI" id="CHEBI:58349"/>
        <dbReference type="ChEBI" id="CHEBI:58389"/>
        <dbReference type="EC" id="1.14.13.148"/>
    </reaction>
    <physiologicalReaction direction="left-to-right" evidence="38">
        <dbReference type="Rhea" id="RHEA:31980"/>
    </physiologicalReaction>
</comment>
<keyword evidence="9" id="KW-0597">Phosphoprotein</keyword>
<evidence type="ECO:0000256" key="13">
    <source>
        <dbReference type="ARBA" id="ARBA00022827"/>
    </source>
</evidence>
<dbReference type="GO" id="GO:0050660">
    <property type="term" value="F:flavin adenine dinucleotide binding"/>
    <property type="evidence" value="ECO:0007669"/>
    <property type="project" value="InterPro"/>
</dbReference>
<comment type="catalytic activity">
    <reaction evidence="35">
        <text>NADPH + O2 + H(+) = H2O2 + NADP(+)</text>
        <dbReference type="Rhea" id="RHEA:11260"/>
        <dbReference type="ChEBI" id="CHEBI:15378"/>
        <dbReference type="ChEBI" id="CHEBI:15379"/>
        <dbReference type="ChEBI" id="CHEBI:16240"/>
        <dbReference type="ChEBI" id="CHEBI:57783"/>
        <dbReference type="ChEBI" id="CHEBI:58349"/>
        <dbReference type="EC" id="1.6.3.1"/>
    </reaction>
    <physiologicalReaction direction="left-to-right" evidence="35">
        <dbReference type="Rhea" id="RHEA:11261"/>
    </physiologicalReaction>
</comment>
<keyword evidence="8" id="KW-0488">Methylation</keyword>
<keyword evidence="14" id="KW-0492">Microsome</keyword>
<dbReference type="InterPro" id="IPR050346">
    <property type="entry name" value="FMO-like"/>
</dbReference>
<comment type="caution">
    <text evidence="45">The sequence shown here is derived from an EMBL/GenBank/DDBJ whole genome shotgun (WGS) entry which is preliminary data.</text>
</comment>
<comment type="catalytic activity">
    <reaction evidence="40">
        <text>(2E)-geranial + NADPH + O2 + H(+) = (1E)-2,6-dimethylhepta-1,5-dien-1-yl formate + NADP(+) + H2O</text>
        <dbReference type="Rhea" id="RHEA:54860"/>
        <dbReference type="ChEBI" id="CHEBI:15377"/>
        <dbReference type="ChEBI" id="CHEBI:15378"/>
        <dbReference type="ChEBI" id="CHEBI:15379"/>
        <dbReference type="ChEBI" id="CHEBI:16980"/>
        <dbReference type="ChEBI" id="CHEBI:57783"/>
        <dbReference type="ChEBI" id="CHEBI:58349"/>
        <dbReference type="ChEBI" id="CHEBI:138375"/>
    </reaction>
    <physiologicalReaction direction="left-to-right" evidence="40">
        <dbReference type="Rhea" id="RHEA:54861"/>
    </physiologicalReaction>
</comment>
<keyword evidence="18" id="KW-0503">Monooxygenase</keyword>
<evidence type="ECO:0000256" key="27">
    <source>
        <dbReference type="ARBA" id="ARBA00034554"/>
    </source>
</evidence>
<keyword evidence="17" id="KW-0560">Oxidoreductase</keyword>
<evidence type="ECO:0000256" key="36">
    <source>
        <dbReference type="ARBA" id="ARBA00047977"/>
    </source>
</evidence>
<evidence type="ECO:0000256" key="9">
    <source>
        <dbReference type="ARBA" id="ARBA00022553"/>
    </source>
</evidence>
<dbReference type="EC" id="1.6.3.1" evidence="5"/>
<proteinExistence type="inferred from homology"/>
<comment type="catalytic activity">
    <reaction evidence="33">
        <text>heptan-2-one + NADPH + O2 + H(+) = pentyl acetate + NADP(+) + H2O</text>
        <dbReference type="Rhea" id="RHEA:54836"/>
        <dbReference type="ChEBI" id="CHEBI:5672"/>
        <dbReference type="ChEBI" id="CHEBI:15377"/>
        <dbReference type="ChEBI" id="CHEBI:15378"/>
        <dbReference type="ChEBI" id="CHEBI:15379"/>
        <dbReference type="ChEBI" id="CHEBI:57783"/>
        <dbReference type="ChEBI" id="CHEBI:58349"/>
        <dbReference type="ChEBI" id="CHEBI:87362"/>
    </reaction>
    <physiologicalReaction direction="left-to-right" evidence="33">
        <dbReference type="Rhea" id="RHEA:54837"/>
    </physiologicalReaction>
</comment>
<evidence type="ECO:0000256" key="22">
    <source>
        <dbReference type="ARBA" id="ARBA00029728"/>
    </source>
</evidence>
<sequence length="1022" mass="117272">WGKLYDVDVICFEASDKIGGLWRYKSTETDESSVMKSTVINTSKELCSYSDFPPEPEMANYMHNTEMLRYFQMYAEHYDLIKHIKFEHKVGNIERASNYETTGRWTVKYTDNNGEEKHDTFDGVLLCTGHHQFPNIPHFEGQEKFNGKIIHSHSYKDHRGYEDKVIVCVGVGNSGVDVAVEMSRVGKQVYLSTRKGTWLFNRVYDYGLPMDQTINCRVVDFARKIVPGSIINYVLERKLNQRFNHELYGLKPKHRLFSAHPTINDELPNRIISGTVRVKPDIKRFTETGVVFEDGSEVEHVDEVILSTGYKFHMNLLESGNVISIKNNRVGFYKYMFPPEFSDHNTFAVIGLMQTVGAIMPAGEMQIRLFYEVFSGGVKLPSREEMEKDVQKKIKANADRYVDSLRHTIQVDFVPFMDELAEAIGCDVKLWEIFKQGPSLAYKVFFGPNSSYIYRLRGPHPWEGAKQAIEGIMPRTLKMSSMKGNKKKVLVVGAGASGLPSIRWALLYDLDVVCFEGSDDIGGLWRYKPMETEESSVMKSTIINSSKEMSAYSDFPPEDTMANYMHNTEMYRYFKMYAEHYDLLKYIKFHYVVKNVERAPDYKTTGKWNVSYVDNEGKEKSEAFDGVLLCNGHHQFPYMPKFEGQEKFKGRIIHSHSYKDHKGYEDKVCVCVGVGNSGIDVAVELSRVAKQAYLVSRRGTWVLNRVFDYGMPLDQENNNRFRNDVLRRIVPPSVTNWFIESKLNQRFDHALYGLKPKHRIFEAHPTVNDELPNRIISGTVRVKPNIKRFTESGVIFEDGTEVDHVDEVILSTGYKFHFTLVEGGKLIPVKDNEVSLFEFMFPLETADHNSLAIIGLIQPLGSIMPISEMQARVFFENLTGGRKLPSKVEMGQNIKCKKMAMEARYIKSPRHTIQVDYIPYMDELAKMAGCEVDLWDEFKKDPIFAYKIFCGPNVPYVYRLRGPHAWSGAKKTIEGVEYRTKLATCGSKMKVMESHCACHNMMMTAVSIIAALILAVILYRIF</sequence>
<dbReference type="GO" id="GO:0016174">
    <property type="term" value="F:NAD(P)H oxidase H2O2-forming activity"/>
    <property type="evidence" value="ECO:0007669"/>
    <property type="project" value="UniProtKB-EC"/>
</dbReference>
<evidence type="ECO:0000256" key="8">
    <source>
        <dbReference type="ARBA" id="ARBA00022481"/>
    </source>
</evidence>
<dbReference type="GO" id="GO:0034899">
    <property type="term" value="F:trimethylamine monooxygenase activity"/>
    <property type="evidence" value="ECO:0007669"/>
    <property type="project" value="UniProtKB-EC"/>
</dbReference>
<dbReference type="PRINTS" id="PR00370">
    <property type="entry name" value="FMOXYGENASE"/>
</dbReference>
<dbReference type="SUPFAM" id="SSF51905">
    <property type="entry name" value="FAD/NAD(P)-binding domain"/>
    <property type="match status" value="4"/>
</dbReference>
<keyword evidence="19" id="KW-0443">Lipid metabolism</keyword>
<evidence type="ECO:0000256" key="6">
    <source>
        <dbReference type="ARBA" id="ARBA00012850"/>
    </source>
</evidence>
<comment type="similarity">
    <text evidence="4">Belongs to the FMO family.</text>
</comment>
<name>A0A2A2LCV9_9BILA</name>
<evidence type="ECO:0000256" key="7">
    <source>
        <dbReference type="ARBA" id="ARBA00019213"/>
    </source>
</evidence>
<feature type="transmembrane region" description="Helical" evidence="44">
    <location>
        <begin position="1001"/>
        <end position="1021"/>
    </location>
</feature>
<evidence type="ECO:0000256" key="23">
    <source>
        <dbReference type="ARBA" id="ARBA00033213"/>
    </source>
</evidence>
<keyword evidence="13" id="KW-0274">FAD</keyword>
<dbReference type="EC" id="1.14.13.148" evidence="25"/>
<evidence type="ECO:0000256" key="14">
    <source>
        <dbReference type="ARBA" id="ARBA00022848"/>
    </source>
</evidence>
<evidence type="ECO:0000256" key="39">
    <source>
        <dbReference type="ARBA" id="ARBA00048459"/>
    </source>
</evidence>
<comment type="catalytic activity">
    <reaction evidence="43">
        <text>octan-3-one + NADPH + O2 + H(+) = pentyl propanoate + NADP(+) + H2O</text>
        <dbReference type="Rhea" id="RHEA:54840"/>
        <dbReference type="ChEBI" id="CHEBI:15377"/>
        <dbReference type="ChEBI" id="CHEBI:15378"/>
        <dbReference type="ChEBI" id="CHEBI:15379"/>
        <dbReference type="ChEBI" id="CHEBI:57783"/>
        <dbReference type="ChEBI" id="CHEBI:58349"/>
        <dbReference type="ChEBI" id="CHEBI:80946"/>
        <dbReference type="ChEBI" id="CHEBI:87373"/>
    </reaction>
    <physiologicalReaction direction="left-to-right" evidence="43">
        <dbReference type="Rhea" id="RHEA:54841"/>
    </physiologicalReaction>
</comment>
<evidence type="ECO:0000256" key="40">
    <source>
        <dbReference type="ARBA" id="ARBA00048989"/>
    </source>
</evidence>
<dbReference type="GO" id="GO:0005789">
    <property type="term" value="C:endoplasmic reticulum membrane"/>
    <property type="evidence" value="ECO:0007669"/>
    <property type="project" value="UniProtKB-SubCell"/>
</dbReference>
<evidence type="ECO:0000256" key="28">
    <source>
        <dbReference type="ARBA" id="ARBA00034561"/>
    </source>
</evidence>